<feature type="compositionally biased region" description="Polar residues" evidence="1">
    <location>
        <begin position="44"/>
        <end position="53"/>
    </location>
</feature>
<accession>A0ABW8TH35</accession>
<gene>
    <name evidence="2" type="ORF">ACJDT4_10040</name>
</gene>
<feature type="compositionally biased region" description="Basic and acidic residues" evidence="1">
    <location>
        <begin position="9"/>
        <end position="28"/>
    </location>
</feature>
<comment type="caution">
    <text evidence="2">The sequence shown here is derived from an EMBL/GenBank/DDBJ whole genome shotgun (WGS) entry which is preliminary data.</text>
</comment>
<keyword evidence="3" id="KW-1185">Reference proteome</keyword>
<evidence type="ECO:0000256" key="1">
    <source>
        <dbReference type="SAM" id="MobiDB-lite"/>
    </source>
</evidence>
<organism evidence="2 3">
    <name type="scientific">Clostridium neuense</name>
    <dbReference type="NCBI Taxonomy" id="1728934"/>
    <lineage>
        <taxon>Bacteria</taxon>
        <taxon>Bacillati</taxon>
        <taxon>Bacillota</taxon>
        <taxon>Clostridia</taxon>
        <taxon>Eubacteriales</taxon>
        <taxon>Clostridiaceae</taxon>
        <taxon>Clostridium</taxon>
    </lineage>
</organism>
<name>A0ABW8TH35_9CLOT</name>
<dbReference type="EMBL" id="JBJIAA010000007">
    <property type="protein sequence ID" value="MFL0250760.1"/>
    <property type="molecule type" value="Genomic_DNA"/>
</dbReference>
<feature type="region of interest" description="Disordered" evidence="1">
    <location>
        <begin position="1"/>
        <end position="53"/>
    </location>
</feature>
<proteinExistence type="predicted"/>
<evidence type="ECO:0000313" key="2">
    <source>
        <dbReference type="EMBL" id="MFL0250760.1"/>
    </source>
</evidence>
<dbReference type="Proteomes" id="UP001623592">
    <property type="component" value="Unassembled WGS sequence"/>
</dbReference>
<sequence>MSHSTGKKATKEFSKKTTKPEPIQRDNVKAQATFSNSHDHKKCNNTISQNLSK</sequence>
<reference evidence="2 3" key="1">
    <citation type="submission" date="2024-11" db="EMBL/GenBank/DDBJ databases">
        <authorList>
            <person name="Heng Y.C."/>
            <person name="Lim A.C.H."/>
            <person name="Lee J.K.Y."/>
            <person name="Kittelmann S."/>
        </authorList>
    </citation>
    <scope>NUCLEOTIDE SEQUENCE [LARGE SCALE GENOMIC DNA]</scope>
    <source>
        <strain evidence="2 3">WILCCON 0114</strain>
    </source>
</reference>
<dbReference type="RefSeq" id="WP_406787423.1">
    <property type="nucleotide sequence ID" value="NZ_JBJIAA010000007.1"/>
</dbReference>
<evidence type="ECO:0000313" key="3">
    <source>
        <dbReference type="Proteomes" id="UP001623592"/>
    </source>
</evidence>
<protein>
    <submittedName>
        <fullName evidence="2">Uncharacterized protein</fullName>
    </submittedName>
</protein>